<dbReference type="PANTHER" id="PTHR22807">
    <property type="entry name" value="NOP2 YEAST -RELATED NOL1/NOP2/FMU SUN DOMAIN-CONTAINING"/>
    <property type="match status" value="1"/>
</dbReference>
<dbReference type="SUPFAM" id="SSF48013">
    <property type="entry name" value="NusB-like"/>
    <property type="match status" value="1"/>
</dbReference>
<evidence type="ECO:0000256" key="5">
    <source>
        <dbReference type="PROSITE-ProRule" id="PRU01023"/>
    </source>
</evidence>
<feature type="binding site" evidence="5">
    <location>
        <position position="353"/>
    </location>
    <ligand>
        <name>S-adenosyl-L-methionine</name>
        <dbReference type="ChEBI" id="CHEBI:59789"/>
    </ligand>
</feature>
<keyword evidence="4 5" id="KW-0694">RNA-binding</keyword>
<evidence type="ECO:0000256" key="4">
    <source>
        <dbReference type="ARBA" id="ARBA00022884"/>
    </source>
</evidence>
<feature type="compositionally biased region" description="Basic and acidic residues" evidence="6">
    <location>
        <begin position="1"/>
        <end position="12"/>
    </location>
</feature>
<gene>
    <name evidence="8" type="ORF">BJF91_01390</name>
</gene>
<evidence type="ECO:0000313" key="8">
    <source>
        <dbReference type="EMBL" id="OLP48627.1"/>
    </source>
</evidence>
<dbReference type="OrthoDB" id="9810297at2"/>
<keyword evidence="1 5" id="KW-0489">Methyltransferase</keyword>
<name>A0A1Q9A231_9HYPH</name>
<dbReference type="GO" id="GO:0003723">
    <property type="term" value="F:RNA binding"/>
    <property type="evidence" value="ECO:0007669"/>
    <property type="project" value="UniProtKB-UniRule"/>
</dbReference>
<feature type="compositionally biased region" description="Polar residues" evidence="6">
    <location>
        <begin position="13"/>
        <end position="23"/>
    </location>
</feature>
<feature type="active site" description="Nucleophile" evidence="5">
    <location>
        <position position="406"/>
    </location>
</feature>
<feature type="binding site" evidence="5">
    <location>
        <position position="308"/>
    </location>
    <ligand>
        <name>S-adenosyl-L-methionine</name>
        <dbReference type="ChEBI" id="CHEBI:59789"/>
    </ligand>
</feature>
<dbReference type="InterPro" id="IPR001678">
    <property type="entry name" value="MeTrfase_RsmB-F_NOP2_dom"/>
</dbReference>
<keyword evidence="2 5" id="KW-0808">Transferase</keyword>
<dbReference type="Pfam" id="PF01189">
    <property type="entry name" value="Methyltr_RsmB-F"/>
    <property type="match status" value="1"/>
</dbReference>
<dbReference type="EMBL" id="MKIN01000023">
    <property type="protein sequence ID" value="OLP48627.1"/>
    <property type="molecule type" value="Genomic_DNA"/>
</dbReference>
<reference evidence="8 9" key="1">
    <citation type="submission" date="2016-09" db="EMBL/GenBank/DDBJ databases">
        <title>Rhizobium oryziradicis sp. nov., isolated from the root of rice.</title>
        <authorList>
            <person name="Zhao J."/>
            <person name="Zhang X."/>
        </authorList>
    </citation>
    <scope>NUCLEOTIDE SEQUENCE [LARGE SCALE GENOMIC DNA]</scope>
    <source>
        <strain evidence="8 9">14971</strain>
    </source>
</reference>
<accession>A0A1Q9A231</accession>
<feature type="binding site" evidence="5">
    <location>
        <begin position="287"/>
        <end position="293"/>
    </location>
    <ligand>
        <name>S-adenosyl-L-methionine</name>
        <dbReference type="ChEBI" id="CHEBI:59789"/>
    </ligand>
</feature>
<dbReference type="PRINTS" id="PR02008">
    <property type="entry name" value="RCMTFAMILY"/>
</dbReference>
<dbReference type="InterPro" id="IPR035926">
    <property type="entry name" value="NusB-like_sf"/>
</dbReference>
<dbReference type="Gene3D" id="1.10.940.10">
    <property type="entry name" value="NusB-like"/>
    <property type="match status" value="1"/>
</dbReference>
<comment type="similarity">
    <text evidence="5">Belongs to the class I-like SAM-binding methyltransferase superfamily. RsmB/NOP family.</text>
</comment>
<feature type="domain" description="SAM-dependent MTase RsmB/NOP-type" evidence="7">
    <location>
        <begin position="192"/>
        <end position="478"/>
    </location>
</feature>
<evidence type="ECO:0000259" key="7">
    <source>
        <dbReference type="PROSITE" id="PS51686"/>
    </source>
</evidence>
<protein>
    <submittedName>
        <fullName evidence="8">MFS transporter</fullName>
    </submittedName>
</protein>
<feature type="binding site" evidence="5">
    <location>
        <position position="334"/>
    </location>
    <ligand>
        <name>S-adenosyl-L-methionine</name>
        <dbReference type="ChEBI" id="CHEBI:59789"/>
    </ligand>
</feature>
<dbReference type="AlphaFoldDB" id="A0A1Q9A231"/>
<dbReference type="InterPro" id="IPR006027">
    <property type="entry name" value="NusB_RsmB_TIM44"/>
</dbReference>
<dbReference type="InterPro" id="IPR049560">
    <property type="entry name" value="MeTrfase_RsmB-F_NOP2_cat"/>
</dbReference>
<evidence type="ECO:0000313" key="9">
    <source>
        <dbReference type="Proteomes" id="UP000185598"/>
    </source>
</evidence>
<dbReference type="InterPro" id="IPR029063">
    <property type="entry name" value="SAM-dependent_MTases_sf"/>
</dbReference>
<dbReference type="PANTHER" id="PTHR22807:SF61">
    <property type="entry name" value="NOL1_NOP2_SUN FAMILY PROTEIN _ ANTITERMINATION NUSB DOMAIN-CONTAINING PROTEIN"/>
    <property type="match status" value="1"/>
</dbReference>
<dbReference type="InterPro" id="IPR023267">
    <property type="entry name" value="RCMT"/>
</dbReference>
<dbReference type="CDD" id="cd02440">
    <property type="entry name" value="AdoMet_MTases"/>
    <property type="match status" value="1"/>
</dbReference>
<dbReference type="PROSITE" id="PS51686">
    <property type="entry name" value="SAM_MT_RSMB_NOP"/>
    <property type="match status" value="1"/>
</dbReference>
<evidence type="ECO:0000256" key="2">
    <source>
        <dbReference type="ARBA" id="ARBA00022679"/>
    </source>
</evidence>
<dbReference type="Gene3D" id="3.40.50.150">
    <property type="entry name" value="Vaccinia Virus protein VP39"/>
    <property type="match status" value="1"/>
</dbReference>
<dbReference type="STRING" id="887144.BJF91_01390"/>
<dbReference type="Proteomes" id="UP000185598">
    <property type="component" value="Unassembled WGS sequence"/>
</dbReference>
<dbReference type="SUPFAM" id="SSF53335">
    <property type="entry name" value="S-adenosyl-L-methionine-dependent methyltransferases"/>
    <property type="match status" value="1"/>
</dbReference>
<dbReference type="Pfam" id="PF01029">
    <property type="entry name" value="NusB"/>
    <property type="match status" value="1"/>
</dbReference>
<sequence>MELNDRRGKTGPDNRSSGRSSGQSKDKPVHRPRGPVYDDKPGLDARLAASRLLAAVIDRKTSLDGMMDGDHGNPAYTALSDADRSLVRAIVNTSLRFLPRIEAMLALLLDTPLPEGARALYHSLIVAAAQMIYLDVPDHSAVDLAVEQANRDPRSRRFAKLVNAVLRRLGREKQALLDEVADVICMPDWFYKRLVAVYGPDEARRIAEAQLTPAAIDVTVKADADLWAEKLNGSVLPTGSVRLASFSGAVSGLAGFEDGAWWVQDAAAALPVRMFGAIEGKRAVDLCAAPGGKTAQLLNAGAKVTAVEQSANRLKRLEGNLQRLGFTADLVHSDLVDFSLAEDQEGFDIVLLDSPCSSTGTTRRHPDVLYTKGPQDITKLAGVQEKLLRHALTLVAPGGSIVFSNCSLDPLEGEDMVARVLADHPDYMRVPMQAADWPGLESAVTPLGEFRTTPAMLPDTEGRTGGLDGFYACRLQRSTA</sequence>
<evidence type="ECO:0000256" key="6">
    <source>
        <dbReference type="SAM" id="MobiDB-lite"/>
    </source>
</evidence>
<evidence type="ECO:0000256" key="3">
    <source>
        <dbReference type="ARBA" id="ARBA00022691"/>
    </source>
</evidence>
<comment type="caution">
    <text evidence="8">The sequence shown here is derived from an EMBL/GenBank/DDBJ whole genome shotgun (WGS) entry which is preliminary data.</text>
</comment>
<dbReference type="GO" id="GO:0008173">
    <property type="term" value="F:RNA methyltransferase activity"/>
    <property type="evidence" value="ECO:0007669"/>
    <property type="project" value="InterPro"/>
</dbReference>
<organism evidence="8 9">
    <name type="scientific">Allorhizobium taibaishanense</name>
    <dbReference type="NCBI Taxonomy" id="887144"/>
    <lineage>
        <taxon>Bacteria</taxon>
        <taxon>Pseudomonadati</taxon>
        <taxon>Pseudomonadota</taxon>
        <taxon>Alphaproteobacteria</taxon>
        <taxon>Hyphomicrobiales</taxon>
        <taxon>Rhizobiaceae</taxon>
        <taxon>Rhizobium/Agrobacterium group</taxon>
        <taxon>Allorhizobium</taxon>
    </lineage>
</organism>
<feature type="region of interest" description="Disordered" evidence="6">
    <location>
        <begin position="1"/>
        <end position="42"/>
    </location>
</feature>
<keyword evidence="3 5" id="KW-0949">S-adenosyl-L-methionine</keyword>
<dbReference type="GO" id="GO:0006355">
    <property type="term" value="P:regulation of DNA-templated transcription"/>
    <property type="evidence" value="ECO:0007669"/>
    <property type="project" value="InterPro"/>
</dbReference>
<dbReference type="GO" id="GO:0001510">
    <property type="term" value="P:RNA methylation"/>
    <property type="evidence" value="ECO:0007669"/>
    <property type="project" value="InterPro"/>
</dbReference>
<keyword evidence="9" id="KW-1185">Reference proteome</keyword>
<dbReference type="RefSeq" id="WP_075615940.1">
    <property type="nucleotide sequence ID" value="NZ_JACIED010000004.1"/>
</dbReference>
<proteinExistence type="inferred from homology"/>
<evidence type="ECO:0000256" key="1">
    <source>
        <dbReference type="ARBA" id="ARBA00022603"/>
    </source>
</evidence>